<feature type="domain" description="PPIase FKBP-type" evidence="14">
    <location>
        <begin position="169"/>
        <end position="251"/>
    </location>
</feature>
<dbReference type="SUPFAM" id="SSF109998">
    <property type="entry name" value="Triger factor/SurA peptide-binding domain-like"/>
    <property type="match status" value="1"/>
</dbReference>
<keyword evidence="10 12" id="KW-0132">Cell division</keyword>
<evidence type="ECO:0000256" key="1">
    <source>
        <dbReference type="ARBA" id="ARBA00000971"/>
    </source>
</evidence>
<comment type="caution">
    <text evidence="15">The sequence shown here is derived from an EMBL/GenBank/DDBJ whole genome shotgun (WGS) entry which is preliminary data.</text>
</comment>
<dbReference type="Gene3D" id="1.10.3120.10">
    <property type="entry name" value="Trigger factor, C-terminal domain"/>
    <property type="match status" value="1"/>
</dbReference>
<comment type="function">
    <text evidence="8 10">Involved in protein export. Acts as a chaperone by maintaining the newly synthesized protein in an open conformation. Functions as a peptidyl-prolyl cis-trans isomerase.</text>
</comment>
<evidence type="ECO:0000259" key="14">
    <source>
        <dbReference type="PROSITE" id="PS50059"/>
    </source>
</evidence>
<keyword evidence="6 10" id="KW-0143">Chaperone</keyword>
<evidence type="ECO:0000256" key="12">
    <source>
        <dbReference type="RuleBase" id="RU003914"/>
    </source>
</evidence>
<dbReference type="Proteomes" id="UP001429580">
    <property type="component" value="Unassembled WGS sequence"/>
</dbReference>
<dbReference type="PIRSF" id="PIRSF003095">
    <property type="entry name" value="Trigger_factor"/>
    <property type="match status" value="1"/>
</dbReference>
<evidence type="ECO:0000256" key="8">
    <source>
        <dbReference type="ARBA" id="ARBA00024849"/>
    </source>
</evidence>
<comment type="subcellular location">
    <subcellularLocation>
        <location evidence="10">Cytoplasm</location>
    </subcellularLocation>
    <text evidence="10">About half TF is bound to the ribosome near the polypeptide exit tunnel while the other half is free in the cytoplasm.</text>
</comment>
<evidence type="ECO:0000256" key="10">
    <source>
        <dbReference type="HAMAP-Rule" id="MF_00303"/>
    </source>
</evidence>
<evidence type="ECO:0000256" key="4">
    <source>
        <dbReference type="ARBA" id="ARBA00016902"/>
    </source>
</evidence>
<dbReference type="InterPro" id="IPR037041">
    <property type="entry name" value="Trigger_fac_C_sf"/>
</dbReference>
<evidence type="ECO:0000256" key="13">
    <source>
        <dbReference type="SAM" id="MobiDB-lite"/>
    </source>
</evidence>
<dbReference type="InterPro" id="IPR046357">
    <property type="entry name" value="PPIase_dom_sf"/>
</dbReference>
<feature type="region of interest" description="Disordered" evidence="13">
    <location>
        <begin position="441"/>
        <end position="465"/>
    </location>
</feature>
<dbReference type="PANTHER" id="PTHR30560:SF3">
    <property type="entry name" value="TRIGGER FACTOR-LIKE PROTEIN TIG, CHLOROPLASTIC"/>
    <property type="match status" value="1"/>
</dbReference>
<dbReference type="PROSITE" id="PS50059">
    <property type="entry name" value="FKBP_PPIASE"/>
    <property type="match status" value="1"/>
</dbReference>
<comment type="similarity">
    <text evidence="2 10 12">Belongs to the FKBP-type PPIase family. Tig subfamily.</text>
</comment>
<accession>A0ABX0UTK5</accession>
<dbReference type="RefSeq" id="WP_166947642.1">
    <property type="nucleotide sequence ID" value="NZ_JAASQI010000001.1"/>
</dbReference>
<dbReference type="InterPro" id="IPR008881">
    <property type="entry name" value="Trigger_fac_ribosome-bd_bac"/>
</dbReference>
<evidence type="ECO:0000256" key="6">
    <source>
        <dbReference type="ARBA" id="ARBA00023186"/>
    </source>
</evidence>
<dbReference type="HAMAP" id="MF_00303">
    <property type="entry name" value="Trigger_factor_Tig"/>
    <property type="match status" value="1"/>
</dbReference>
<proteinExistence type="inferred from homology"/>
<dbReference type="SUPFAM" id="SSF102735">
    <property type="entry name" value="Trigger factor ribosome-binding domain"/>
    <property type="match status" value="1"/>
</dbReference>
<dbReference type="Pfam" id="PF00254">
    <property type="entry name" value="FKBP_C"/>
    <property type="match status" value="1"/>
</dbReference>
<dbReference type="Gene3D" id="3.30.70.1050">
    <property type="entry name" value="Trigger factor ribosome-binding domain"/>
    <property type="match status" value="1"/>
</dbReference>
<name>A0ABX0UTK5_9HYPH</name>
<dbReference type="InterPro" id="IPR001179">
    <property type="entry name" value="PPIase_FKBP_dom"/>
</dbReference>
<comment type="domain">
    <text evidence="10">Consists of 3 domains; the N-terminus binds the ribosome, the middle domain has PPIase activity, while the C-terminus has intrinsic chaperone activity on its own.</text>
</comment>
<keyword evidence="5 10" id="KW-0697">Rotamase</keyword>
<dbReference type="Pfam" id="PF05697">
    <property type="entry name" value="Trigger_N"/>
    <property type="match status" value="1"/>
</dbReference>
<evidence type="ECO:0000313" key="15">
    <source>
        <dbReference type="EMBL" id="NIJ56296.1"/>
    </source>
</evidence>
<dbReference type="PANTHER" id="PTHR30560">
    <property type="entry name" value="TRIGGER FACTOR CHAPERONE AND PEPTIDYL-PROLYL CIS/TRANS ISOMERASE"/>
    <property type="match status" value="1"/>
</dbReference>
<evidence type="ECO:0000256" key="5">
    <source>
        <dbReference type="ARBA" id="ARBA00023110"/>
    </source>
</evidence>
<reference evidence="15 16" key="1">
    <citation type="submission" date="2020-03" db="EMBL/GenBank/DDBJ databases">
        <title>Genomic Encyclopedia of Type Strains, Phase IV (KMG-IV): sequencing the most valuable type-strain genomes for metagenomic binning, comparative biology and taxonomic classification.</title>
        <authorList>
            <person name="Goeker M."/>
        </authorList>
    </citation>
    <scope>NUCLEOTIDE SEQUENCE [LARGE SCALE GENOMIC DNA]</scope>
    <source>
        <strain evidence="15 16">DSM 103870</strain>
    </source>
</reference>
<evidence type="ECO:0000256" key="3">
    <source>
        <dbReference type="ARBA" id="ARBA00013194"/>
    </source>
</evidence>
<dbReference type="InterPro" id="IPR027304">
    <property type="entry name" value="Trigger_fact/SurA_dom_sf"/>
</dbReference>
<keyword evidence="7 10" id="KW-0413">Isomerase</keyword>
<keyword evidence="16" id="KW-1185">Reference proteome</keyword>
<organism evidence="15 16">
    <name type="scientific">Pseudochelatococcus lubricantis</name>
    <dbReference type="NCBI Taxonomy" id="1538102"/>
    <lineage>
        <taxon>Bacteria</taxon>
        <taxon>Pseudomonadati</taxon>
        <taxon>Pseudomonadota</taxon>
        <taxon>Alphaproteobacteria</taxon>
        <taxon>Hyphomicrobiales</taxon>
        <taxon>Chelatococcaceae</taxon>
        <taxon>Pseudochelatococcus</taxon>
    </lineage>
</organism>
<dbReference type="InterPro" id="IPR008880">
    <property type="entry name" value="Trigger_fac_C"/>
</dbReference>
<gene>
    <name evidence="10" type="primary">tig</name>
    <name evidence="15" type="ORF">FHS82_000109</name>
</gene>
<keyword evidence="10" id="KW-0963">Cytoplasm</keyword>
<evidence type="ECO:0000313" key="16">
    <source>
        <dbReference type="Proteomes" id="UP001429580"/>
    </source>
</evidence>
<protein>
    <recommendedName>
        <fullName evidence="4 10">Trigger factor</fullName>
        <shortName evidence="10">TF</shortName>
        <ecNumber evidence="3 10">5.2.1.8</ecNumber>
    </recommendedName>
    <alternativeName>
        <fullName evidence="9 10">PPIase</fullName>
    </alternativeName>
</protein>
<comment type="catalytic activity">
    <reaction evidence="1 10 11">
        <text>[protein]-peptidylproline (omega=180) = [protein]-peptidylproline (omega=0)</text>
        <dbReference type="Rhea" id="RHEA:16237"/>
        <dbReference type="Rhea" id="RHEA-COMP:10747"/>
        <dbReference type="Rhea" id="RHEA-COMP:10748"/>
        <dbReference type="ChEBI" id="CHEBI:83833"/>
        <dbReference type="ChEBI" id="CHEBI:83834"/>
        <dbReference type="EC" id="5.2.1.8"/>
    </reaction>
</comment>
<dbReference type="NCBIfam" id="TIGR00115">
    <property type="entry name" value="tig"/>
    <property type="match status" value="1"/>
</dbReference>
<dbReference type="InterPro" id="IPR005215">
    <property type="entry name" value="Trig_fac"/>
</dbReference>
<dbReference type="Pfam" id="PF05698">
    <property type="entry name" value="Trigger_C"/>
    <property type="match status" value="1"/>
</dbReference>
<evidence type="ECO:0000256" key="7">
    <source>
        <dbReference type="ARBA" id="ARBA00023235"/>
    </source>
</evidence>
<evidence type="ECO:0000256" key="9">
    <source>
        <dbReference type="ARBA" id="ARBA00029986"/>
    </source>
</evidence>
<dbReference type="EMBL" id="JAASQI010000001">
    <property type="protein sequence ID" value="NIJ56296.1"/>
    <property type="molecule type" value="Genomic_DNA"/>
</dbReference>
<dbReference type="Gene3D" id="3.10.50.40">
    <property type="match status" value="1"/>
</dbReference>
<dbReference type="InterPro" id="IPR036611">
    <property type="entry name" value="Trigger_fac_ribosome-bd_sf"/>
</dbReference>
<dbReference type="EC" id="5.2.1.8" evidence="3 10"/>
<evidence type="ECO:0000256" key="2">
    <source>
        <dbReference type="ARBA" id="ARBA00005464"/>
    </source>
</evidence>
<feature type="compositionally biased region" description="Low complexity" evidence="13">
    <location>
        <begin position="449"/>
        <end position="465"/>
    </location>
</feature>
<sequence length="465" mass="50803">MQATETLSEGLKREFKVVVPATELESKLSSELAGLKDRVRINGFRPGKVPVAHLRRLYGQSLMAEVVQGAINDANRQIVEDNALRLAGEPKVTLPEDKEEIDAVIAAKGDLAFSVAVELLPTFELKSLEGLALEREVAEVPESEVDEAIARIARESRPFSEKDGAAEAGDRVLIDFVGSIDGTPFEGGSSQDIRVEIGSNSFIPGFEEQLIGASKDEERTIVTTFPENYQAEHLAGKEASFAVTVKAVEAPGETALDDEFAKGIGFDSLEALRNVIRGTIERDFQTQTRRKVKKELLDALDAQYDFELPPSLVDQEFAGVWQQVVSDLKQAGRTFEDEGTTEEASKADYRKIAERRVRLGLVLAEVGDRASVSVSDDEVTRGVVERARQFPGQEKAVWDYYNKNPQALAEIRAPIFEEKVVDHLLAQATVTDRTVTREELFADEDGEEAAPAPDAAKAAGDDAGA</sequence>
<evidence type="ECO:0000256" key="11">
    <source>
        <dbReference type="PROSITE-ProRule" id="PRU00277"/>
    </source>
</evidence>
<keyword evidence="10 12" id="KW-0131">Cell cycle</keyword>
<dbReference type="SUPFAM" id="SSF54534">
    <property type="entry name" value="FKBP-like"/>
    <property type="match status" value="1"/>
</dbReference>